<dbReference type="EMBL" id="CAXAMM010041128">
    <property type="protein sequence ID" value="CAK9097478.1"/>
    <property type="molecule type" value="Genomic_DNA"/>
</dbReference>
<organism evidence="1 2">
    <name type="scientific">Durusdinium trenchii</name>
    <dbReference type="NCBI Taxonomy" id="1381693"/>
    <lineage>
        <taxon>Eukaryota</taxon>
        <taxon>Sar</taxon>
        <taxon>Alveolata</taxon>
        <taxon>Dinophyceae</taxon>
        <taxon>Suessiales</taxon>
        <taxon>Symbiodiniaceae</taxon>
        <taxon>Durusdinium</taxon>
    </lineage>
</organism>
<proteinExistence type="predicted"/>
<sequence length="155" mass="17299">MQLRRAVSFKDATKVHQACGAFLFFLSKLQDMAPESEFINMKTELYTQFNAGLLDADLQHAVENHVPASADLCTVAAFRPYVTKIERGKTEDREQKVKELAQQVAAANLVHVKAQIAADTDTLRAKLPGKAEALAEHNLDMKYLRDRQTNLDVAV</sequence>
<protein>
    <submittedName>
        <fullName evidence="1">Uncharacterized protein</fullName>
    </submittedName>
</protein>
<evidence type="ECO:0000313" key="1">
    <source>
        <dbReference type="EMBL" id="CAK9097478.1"/>
    </source>
</evidence>
<name>A0ABP0RCK1_9DINO</name>
<accession>A0ABP0RCK1</accession>
<gene>
    <name evidence="1" type="ORF">SCF082_LOCUS45724</name>
</gene>
<dbReference type="Proteomes" id="UP001642464">
    <property type="component" value="Unassembled WGS sequence"/>
</dbReference>
<keyword evidence="2" id="KW-1185">Reference proteome</keyword>
<reference evidence="1 2" key="1">
    <citation type="submission" date="2024-02" db="EMBL/GenBank/DDBJ databases">
        <authorList>
            <person name="Chen Y."/>
            <person name="Shah S."/>
            <person name="Dougan E. K."/>
            <person name="Thang M."/>
            <person name="Chan C."/>
        </authorList>
    </citation>
    <scope>NUCLEOTIDE SEQUENCE [LARGE SCALE GENOMIC DNA]</scope>
</reference>
<comment type="caution">
    <text evidence="1">The sequence shown here is derived from an EMBL/GenBank/DDBJ whole genome shotgun (WGS) entry which is preliminary data.</text>
</comment>
<evidence type="ECO:0000313" key="2">
    <source>
        <dbReference type="Proteomes" id="UP001642464"/>
    </source>
</evidence>